<dbReference type="InterPro" id="IPR011042">
    <property type="entry name" value="6-blade_b-propeller_TolB-like"/>
</dbReference>
<sequence>MGAVTLLLLLALFVVSLLLLLLGRLSERVLSGVMALSVVALCLLVLFMNVQVSGAGIGAPPRMQGLLTVCAALLGGSVLSLMLRSQARQDDKLAKFRRGTSVRPGFRTATHSGSGSRAAGRRTTGHGTRKTAAGPVSGMQALRGALGEFKLPQLGTRKRGKRTAARRTGVTRTGTGTRAGGTLRTARGRTPQRGGAVTGDVFFQEYEVLERVGIGGMGSVYRAKRRQDGRVVALKVPQEKYLADAKFVKRFYREAEVLKRFTHPNIVRVYDYRMQAPEHYIAMEYLDGDSLEDLLERQPFSFSESVQMLRAMADALRHIHMQNVVHRDIKPANVMVLRGAFENGKLREGGIKLMDFGIAVGKVLTRLTMTGARVGTPIYMAPEQAKGNRVDARSDVYSLGLLAYEMISGVTAFRGSYEAVVHQQVFEQPKPPKQVNLKVPGKLSDLILHMIEKDPALRPTLDEVIARIDAGVLEDEVFADPVALAVSTEEKAGTLRLLDLAGKLRVSLCDQGTKPGQLPLPPTALTGDAQGHLYLALPDHPQLQEGALLRKLGPQGREELAFGTYGLQPGQLLRPVGLAVWNGQLYVLDAETQFVSVFGPGGDFLFRFGGPGAGQGKFGRPSTLKFGPDGQLYVLDRGNHEVQRFTPRGEYVSRYAFRLDRNSEQLRGLDGLGVDARGSVYIVDSVARKVRKIEPDGTPGTTFALETLVGEPADAPWLLEVAADGRIYALRQGGQVLRLFSPAGDLITQRDMYAPLHAMALVQRPNAAEAGAAEAGAALSAGDPARLRSGI</sequence>
<reference evidence="15" key="3">
    <citation type="journal article" date="2019" name="Int. J. Syst. Evol. Microbiol.">
        <title>The Global Catalogue of Microorganisms (GCM) 10K type strain sequencing project: providing services to taxonomists for standard genome sequencing and annotation.</title>
        <authorList>
            <consortium name="The Broad Institute Genomics Platform"/>
            <consortium name="The Broad Institute Genome Sequencing Center for Infectious Disease"/>
            <person name="Wu L."/>
            <person name="Ma J."/>
        </authorList>
    </citation>
    <scope>NUCLEOTIDE SEQUENCE [LARGE SCALE GENOMIC DNA]</scope>
    <source>
        <strain evidence="15">CGMCC 1.8884</strain>
    </source>
</reference>
<evidence type="ECO:0000256" key="5">
    <source>
        <dbReference type="ARBA" id="ARBA00022741"/>
    </source>
</evidence>
<dbReference type="Proteomes" id="UP000652720">
    <property type="component" value="Unassembled WGS sequence"/>
</dbReference>
<dbReference type="PROSITE" id="PS51125">
    <property type="entry name" value="NHL"/>
    <property type="match status" value="2"/>
</dbReference>
<organism evidence="14 16">
    <name type="scientific">Deinococcus wulumuqiensis</name>
    <dbReference type="NCBI Taxonomy" id="980427"/>
    <lineage>
        <taxon>Bacteria</taxon>
        <taxon>Thermotogati</taxon>
        <taxon>Deinococcota</taxon>
        <taxon>Deinococci</taxon>
        <taxon>Deinococcales</taxon>
        <taxon>Deinococcaceae</taxon>
        <taxon>Deinococcus</taxon>
    </lineage>
</organism>
<dbReference type="FunFam" id="2.120.10.30:FF:000264">
    <property type="entry name" value="Serine/threonine protein kinase, putative"/>
    <property type="match status" value="1"/>
</dbReference>
<comment type="caution">
    <text evidence="14">The sequence shown here is derived from an EMBL/GenBank/DDBJ whole genome shotgun (WGS) entry which is preliminary data.</text>
</comment>
<keyword evidence="7 9" id="KW-0067">ATP-binding</keyword>
<feature type="compositionally biased region" description="Low complexity" evidence="10">
    <location>
        <begin position="166"/>
        <end position="189"/>
    </location>
</feature>
<feature type="repeat" description="NHL" evidence="8">
    <location>
        <begin position="562"/>
        <end position="601"/>
    </location>
</feature>
<evidence type="ECO:0000313" key="16">
    <source>
        <dbReference type="Proteomes" id="UP000652720"/>
    </source>
</evidence>
<keyword evidence="11" id="KW-0812">Transmembrane</keyword>
<feature type="repeat" description="NHL" evidence="8">
    <location>
        <begin position="605"/>
        <end position="648"/>
    </location>
</feature>
<dbReference type="SUPFAM" id="SSF101898">
    <property type="entry name" value="NHL repeat"/>
    <property type="match status" value="1"/>
</dbReference>
<keyword evidence="2" id="KW-0723">Serine/threonine-protein kinase</keyword>
<dbReference type="PROSITE" id="PS00107">
    <property type="entry name" value="PROTEIN_KINASE_ATP"/>
    <property type="match status" value="1"/>
</dbReference>
<dbReference type="PANTHER" id="PTHR43289">
    <property type="entry name" value="MITOGEN-ACTIVATED PROTEIN KINASE KINASE KINASE 20-RELATED"/>
    <property type="match status" value="1"/>
</dbReference>
<feature type="domain" description="Protein kinase" evidence="12">
    <location>
        <begin position="206"/>
        <end position="478"/>
    </location>
</feature>
<evidence type="ECO:0000259" key="12">
    <source>
        <dbReference type="PROSITE" id="PS50011"/>
    </source>
</evidence>
<reference evidence="14" key="2">
    <citation type="journal article" date="2014" name="Int. J. Syst. Evol. Microbiol.">
        <title>Complete genome sequence of Corynebacterium casei LMG S-19264T (=DSM 44701T), isolated from a smear-ripened cheese.</title>
        <authorList>
            <consortium name="US DOE Joint Genome Institute (JGI-PGF)"/>
            <person name="Walter F."/>
            <person name="Albersmeier A."/>
            <person name="Kalinowski J."/>
            <person name="Ruckert C."/>
        </authorList>
    </citation>
    <scope>NUCLEOTIDE SEQUENCE</scope>
    <source>
        <strain evidence="14">CGMCC 1.8885</strain>
    </source>
</reference>
<proteinExistence type="predicted"/>
<dbReference type="Proteomes" id="UP000630135">
    <property type="component" value="Unassembled WGS sequence"/>
</dbReference>
<name>A0AAV4K5J0_9DEIO</name>
<dbReference type="FunFam" id="1.10.510.10:FF:000021">
    <property type="entry name" value="Serine/threonine protein kinase"/>
    <property type="match status" value="1"/>
</dbReference>
<evidence type="ECO:0000256" key="9">
    <source>
        <dbReference type="PROSITE-ProRule" id="PRU10141"/>
    </source>
</evidence>
<keyword evidence="11" id="KW-0472">Membrane</keyword>
<evidence type="ECO:0000256" key="1">
    <source>
        <dbReference type="ARBA" id="ARBA00012513"/>
    </source>
</evidence>
<reference evidence="14" key="4">
    <citation type="submission" date="2023-08" db="EMBL/GenBank/DDBJ databases">
        <authorList>
            <person name="Sun Q."/>
            <person name="Zhou Y."/>
        </authorList>
    </citation>
    <scope>NUCLEOTIDE SEQUENCE</scope>
    <source>
        <strain evidence="13">CGMCC 1.8884</strain>
        <strain evidence="14">CGMCC 1.8885</strain>
    </source>
</reference>
<dbReference type="SUPFAM" id="SSF56112">
    <property type="entry name" value="Protein kinase-like (PK-like)"/>
    <property type="match status" value="1"/>
</dbReference>
<evidence type="ECO:0000256" key="11">
    <source>
        <dbReference type="SAM" id="Phobius"/>
    </source>
</evidence>
<feature type="compositionally biased region" description="Basic residues" evidence="10">
    <location>
        <begin position="156"/>
        <end position="165"/>
    </location>
</feature>
<keyword evidence="4" id="KW-0677">Repeat</keyword>
<evidence type="ECO:0000313" key="14">
    <source>
        <dbReference type="EMBL" id="GGI79221.1"/>
    </source>
</evidence>
<keyword evidence="3" id="KW-0808">Transferase</keyword>
<dbReference type="EC" id="2.7.11.1" evidence="1"/>
<dbReference type="Pfam" id="PF00069">
    <property type="entry name" value="Pkinase"/>
    <property type="match status" value="1"/>
</dbReference>
<feature type="compositionally biased region" description="Low complexity" evidence="10">
    <location>
        <begin position="108"/>
        <end position="118"/>
    </location>
</feature>
<dbReference type="Gene3D" id="3.30.200.20">
    <property type="entry name" value="Phosphorylase Kinase, domain 1"/>
    <property type="match status" value="1"/>
</dbReference>
<dbReference type="Gene3D" id="2.120.10.30">
    <property type="entry name" value="TolB, C-terminal domain"/>
    <property type="match status" value="1"/>
</dbReference>
<dbReference type="InterPro" id="IPR017441">
    <property type="entry name" value="Protein_kinase_ATP_BS"/>
</dbReference>
<dbReference type="InterPro" id="IPR008271">
    <property type="entry name" value="Ser/Thr_kinase_AS"/>
</dbReference>
<dbReference type="CDD" id="cd14014">
    <property type="entry name" value="STKc_PknB_like"/>
    <property type="match status" value="1"/>
</dbReference>
<dbReference type="EMBL" id="BMLZ01000071">
    <property type="protein sequence ID" value="GGI68012.1"/>
    <property type="molecule type" value="Genomic_DNA"/>
</dbReference>
<gene>
    <name evidence="13" type="ORF">GCM10008021_30290</name>
    <name evidence="14" type="ORF">GCM10010914_11740</name>
</gene>
<dbReference type="InterPro" id="IPR001258">
    <property type="entry name" value="NHL_repeat"/>
</dbReference>
<dbReference type="InterPro" id="IPR000719">
    <property type="entry name" value="Prot_kinase_dom"/>
</dbReference>
<dbReference type="GO" id="GO:0005524">
    <property type="term" value="F:ATP binding"/>
    <property type="evidence" value="ECO:0007669"/>
    <property type="project" value="UniProtKB-UniRule"/>
</dbReference>
<feature type="compositionally biased region" description="Basic residues" evidence="10">
    <location>
        <begin position="119"/>
        <end position="129"/>
    </location>
</feature>
<feature type="region of interest" description="Disordered" evidence="10">
    <location>
        <begin position="156"/>
        <end position="193"/>
    </location>
</feature>
<dbReference type="Gene3D" id="1.10.510.10">
    <property type="entry name" value="Transferase(Phosphotransferase) domain 1"/>
    <property type="match status" value="1"/>
</dbReference>
<reference evidence="13" key="1">
    <citation type="journal article" date="2014" name="Int. J. Syst. Evol. Microbiol.">
        <title>Complete genome of a new Firmicutes species belonging to the dominant human colonic microbiota ('Ruminococcus bicirculans') reveals two chromosomes and a selective capacity to utilize plant glucans.</title>
        <authorList>
            <consortium name="NISC Comparative Sequencing Program"/>
            <person name="Wegmann U."/>
            <person name="Louis P."/>
            <person name="Goesmann A."/>
            <person name="Henrissat B."/>
            <person name="Duncan S.H."/>
            <person name="Flint H.J."/>
        </authorList>
    </citation>
    <scope>NUCLEOTIDE SEQUENCE</scope>
    <source>
        <strain evidence="13">CGMCC 1.8884</strain>
    </source>
</reference>
<evidence type="ECO:0000256" key="3">
    <source>
        <dbReference type="ARBA" id="ARBA00022679"/>
    </source>
</evidence>
<dbReference type="InterPro" id="IPR011009">
    <property type="entry name" value="Kinase-like_dom_sf"/>
</dbReference>
<evidence type="ECO:0000256" key="2">
    <source>
        <dbReference type="ARBA" id="ARBA00022527"/>
    </source>
</evidence>
<dbReference type="PANTHER" id="PTHR43289:SF6">
    <property type="entry name" value="SERINE_THREONINE-PROTEIN KINASE NEKL-3"/>
    <property type="match status" value="1"/>
</dbReference>
<dbReference type="PROSITE" id="PS00108">
    <property type="entry name" value="PROTEIN_KINASE_ST"/>
    <property type="match status" value="1"/>
</dbReference>
<dbReference type="GO" id="GO:0004674">
    <property type="term" value="F:protein serine/threonine kinase activity"/>
    <property type="evidence" value="ECO:0007669"/>
    <property type="project" value="UniProtKB-KW"/>
</dbReference>
<dbReference type="PROSITE" id="PS50011">
    <property type="entry name" value="PROTEIN_KINASE_DOM"/>
    <property type="match status" value="1"/>
</dbReference>
<dbReference type="AlphaFoldDB" id="A0AAV4K5J0"/>
<keyword evidence="5 9" id="KW-0547">Nucleotide-binding</keyword>
<feature type="transmembrane region" description="Helical" evidence="11">
    <location>
        <begin position="36"/>
        <end position="58"/>
    </location>
</feature>
<feature type="binding site" evidence="9">
    <location>
        <position position="235"/>
    </location>
    <ligand>
        <name>ATP</name>
        <dbReference type="ChEBI" id="CHEBI:30616"/>
    </ligand>
</feature>
<accession>A0AAV4K5J0</accession>
<keyword evidence="6" id="KW-0418">Kinase</keyword>
<protein>
    <recommendedName>
        <fullName evidence="1">non-specific serine/threonine protein kinase</fullName>
        <ecNumber evidence="1">2.7.11.1</ecNumber>
    </recommendedName>
</protein>
<dbReference type="CDD" id="cd05819">
    <property type="entry name" value="NHL"/>
    <property type="match status" value="1"/>
</dbReference>
<keyword evidence="11" id="KW-1133">Transmembrane helix</keyword>
<dbReference type="SMART" id="SM00220">
    <property type="entry name" value="S_TKc"/>
    <property type="match status" value="1"/>
</dbReference>
<dbReference type="Pfam" id="PF01436">
    <property type="entry name" value="NHL"/>
    <property type="match status" value="2"/>
</dbReference>
<evidence type="ECO:0000313" key="13">
    <source>
        <dbReference type="EMBL" id="GGI68012.1"/>
    </source>
</evidence>
<feature type="region of interest" description="Disordered" evidence="10">
    <location>
        <begin position="103"/>
        <end position="134"/>
    </location>
</feature>
<evidence type="ECO:0000256" key="7">
    <source>
        <dbReference type="ARBA" id="ARBA00022840"/>
    </source>
</evidence>
<evidence type="ECO:0000256" key="10">
    <source>
        <dbReference type="SAM" id="MobiDB-lite"/>
    </source>
</evidence>
<evidence type="ECO:0000313" key="15">
    <source>
        <dbReference type="Proteomes" id="UP000630135"/>
    </source>
</evidence>
<keyword evidence="15" id="KW-1185">Reference proteome</keyword>
<dbReference type="EMBL" id="BMMA01000007">
    <property type="protein sequence ID" value="GGI79221.1"/>
    <property type="molecule type" value="Genomic_DNA"/>
</dbReference>
<evidence type="ECO:0000256" key="6">
    <source>
        <dbReference type="ARBA" id="ARBA00022777"/>
    </source>
</evidence>
<evidence type="ECO:0000256" key="8">
    <source>
        <dbReference type="PROSITE-ProRule" id="PRU00504"/>
    </source>
</evidence>
<evidence type="ECO:0000256" key="4">
    <source>
        <dbReference type="ARBA" id="ARBA00022737"/>
    </source>
</evidence>